<feature type="signal peptide" evidence="1">
    <location>
        <begin position="1"/>
        <end position="29"/>
    </location>
</feature>
<evidence type="ECO:0000259" key="2">
    <source>
        <dbReference type="Pfam" id="PF13568"/>
    </source>
</evidence>
<dbReference type="EMBL" id="BX842646">
    <property type="protein sequence ID" value="CAE77950.1"/>
    <property type="molecule type" value="Genomic_DNA"/>
</dbReference>
<keyword evidence="4" id="KW-1185">Reference proteome</keyword>
<feature type="chain" id="PRO_5004278514" description="Outer membrane protein beta-barrel domain-containing protein" evidence="1">
    <location>
        <begin position="30"/>
        <end position="193"/>
    </location>
</feature>
<evidence type="ECO:0000256" key="1">
    <source>
        <dbReference type="SAM" id="SignalP"/>
    </source>
</evidence>
<feature type="domain" description="Outer membrane protein beta-barrel" evidence="2">
    <location>
        <begin position="31"/>
        <end position="162"/>
    </location>
</feature>
<protein>
    <recommendedName>
        <fullName evidence="2">Outer membrane protein beta-barrel domain-containing protein</fullName>
    </recommendedName>
</protein>
<dbReference type="Pfam" id="PF13568">
    <property type="entry name" value="OMP_b-brl_2"/>
    <property type="match status" value="1"/>
</dbReference>
<evidence type="ECO:0000313" key="3">
    <source>
        <dbReference type="EMBL" id="CAE77950.1"/>
    </source>
</evidence>
<dbReference type="KEGG" id="bba:Bd0293"/>
<dbReference type="AlphaFoldDB" id="Q6MR08"/>
<dbReference type="STRING" id="264462.Bd0293"/>
<dbReference type="HOGENOM" id="CLU_1406320_0_0_7"/>
<dbReference type="eggNOG" id="ENOG5031V4P">
    <property type="taxonomic scope" value="Bacteria"/>
</dbReference>
<dbReference type="Proteomes" id="UP000008080">
    <property type="component" value="Chromosome"/>
</dbReference>
<reference evidence="3 4" key="1">
    <citation type="journal article" date="2004" name="Science">
        <title>A predator unmasked: life cycle of Bdellovibrio bacteriovorus from a genomic perspective.</title>
        <authorList>
            <person name="Rendulic S."/>
            <person name="Jagtap P."/>
            <person name="Rosinus A."/>
            <person name="Eppinger M."/>
            <person name="Baar C."/>
            <person name="Lanz C."/>
            <person name="Keller H."/>
            <person name="Lambert C."/>
            <person name="Evans K.J."/>
            <person name="Goesmann A."/>
            <person name="Meyer F."/>
            <person name="Sockett R.E."/>
            <person name="Schuster S.C."/>
        </authorList>
    </citation>
    <scope>NUCLEOTIDE SEQUENCE [LARGE SCALE GENOMIC DNA]</scope>
    <source>
        <strain evidence="4">ATCC 15356 / DSM 50701 / NCIMB 9529 / HD100</strain>
    </source>
</reference>
<sequence>MKAFRRIKMKKLALTVMAVLGMMSSVAMADIDYGLEVGIRQQSGEVDSNLASVKSQMGFQFGATAHFPISGAWHMRTGLLYTQRPVIVETDATGDENKISMNYLDVPVALMYKFEEYAGVFAGVSLGLNLDSDAEVGKVNDVKSPLTPIIFGASFKFAPQLGATLYYETASGDAADGLKNYRAVGANLQITFD</sequence>
<proteinExistence type="predicted"/>
<keyword evidence="1" id="KW-0732">Signal</keyword>
<evidence type="ECO:0000313" key="4">
    <source>
        <dbReference type="Proteomes" id="UP000008080"/>
    </source>
</evidence>
<gene>
    <name evidence="3" type="ordered locus">Bd0293</name>
</gene>
<accession>Q6MR08</accession>
<name>Q6MR08_BDEBA</name>
<organism evidence="3 4">
    <name type="scientific">Bdellovibrio bacteriovorus (strain ATCC 15356 / DSM 50701 / NCIMB 9529 / HD100)</name>
    <dbReference type="NCBI Taxonomy" id="264462"/>
    <lineage>
        <taxon>Bacteria</taxon>
        <taxon>Pseudomonadati</taxon>
        <taxon>Bdellovibrionota</taxon>
        <taxon>Bdellovibrionia</taxon>
        <taxon>Bdellovibrionales</taxon>
        <taxon>Pseudobdellovibrionaceae</taxon>
        <taxon>Bdellovibrio</taxon>
    </lineage>
</organism>
<dbReference type="InterPro" id="IPR025665">
    <property type="entry name" value="Beta-barrel_OMP_2"/>
</dbReference>